<protein>
    <submittedName>
        <fullName evidence="3">Uncharacterized protein</fullName>
    </submittedName>
</protein>
<dbReference type="InterPro" id="IPR035902">
    <property type="entry name" value="Nuc_phospho_transferase"/>
</dbReference>
<dbReference type="Proteomes" id="UP000028123">
    <property type="component" value="Unassembled WGS sequence"/>
</dbReference>
<dbReference type="GO" id="GO:0016757">
    <property type="term" value="F:glycosyltransferase activity"/>
    <property type="evidence" value="ECO:0007669"/>
    <property type="project" value="UniProtKB-KW"/>
</dbReference>
<gene>
    <name evidence="3" type="ORF">ET33_21875</name>
</gene>
<keyword evidence="4" id="KW-1185">Reference proteome</keyword>
<accession>A0A081NVU1</accession>
<dbReference type="RefSeq" id="WP_051775790.1">
    <property type="nucleotide sequence ID" value="NZ_FYEP01000013.1"/>
</dbReference>
<keyword evidence="1" id="KW-0328">Glycosyltransferase</keyword>
<dbReference type="SUPFAM" id="SSF52418">
    <property type="entry name" value="Nucleoside phosphorylase/phosphoribosyltransferase catalytic domain"/>
    <property type="match status" value="1"/>
</dbReference>
<organism evidence="3 4">
    <name type="scientific">Paenibacillus tyrfis</name>
    <dbReference type="NCBI Taxonomy" id="1501230"/>
    <lineage>
        <taxon>Bacteria</taxon>
        <taxon>Bacillati</taxon>
        <taxon>Bacillota</taxon>
        <taxon>Bacilli</taxon>
        <taxon>Bacillales</taxon>
        <taxon>Paenibacillaceae</taxon>
        <taxon>Paenibacillus</taxon>
    </lineage>
</organism>
<comment type="caution">
    <text evidence="3">The sequence shown here is derived from an EMBL/GenBank/DDBJ whole genome shotgun (WGS) entry which is preliminary data.</text>
</comment>
<evidence type="ECO:0000256" key="2">
    <source>
        <dbReference type="ARBA" id="ARBA00022679"/>
    </source>
</evidence>
<reference evidence="3 4" key="1">
    <citation type="submission" date="2014-06" db="EMBL/GenBank/DDBJ databases">
        <title>Draft genome sequence of Paenibacillus sp. MSt1.</title>
        <authorList>
            <person name="Aw Y.K."/>
            <person name="Ong K.S."/>
            <person name="Gan H.M."/>
            <person name="Lee S.M."/>
        </authorList>
    </citation>
    <scope>NUCLEOTIDE SEQUENCE [LARGE SCALE GENOMIC DNA]</scope>
    <source>
        <strain evidence="3 4">MSt1</strain>
    </source>
</reference>
<evidence type="ECO:0000313" key="4">
    <source>
        <dbReference type="Proteomes" id="UP000028123"/>
    </source>
</evidence>
<evidence type="ECO:0000256" key="1">
    <source>
        <dbReference type="ARBA" id="ARBA00022676"/>
    </source>
</evidence>
<proteinExistence type="predicted"/>
<dbReference type="AlphaFoldDB" id="A0A081NVU1"/>
<dbReference type="eggNOG" id="COG0547">
    <property type="taxonomic scope" value="Bacteria"/>
</dbReference>
<dbReference type="EMBL" id="JNVM01000033">
    <property type="protein sequence ID" value="KEQ22564.1"/>
    <property type="molecule type" value="Genomic_DNA"/>
</dbReference>
<evidence type="ECO:0000313" key="3">
    <source>
        <dbReference type="EMBL" id="KEQ22564.1"/>
    </source>
</evidence>
<sequence>MEKCGKERQLELLERIMQGEEAPELHNEREHVVFNAGLRLYWFDKVGSYEEGFQLARSLLQRKEAFKLLVKWRELSGIGQSRKLSRKK</sequence>
<dbReference type="Gene3D" id="3.40.1030.10">
    <property type="entry name" value="Nucleoside phosphorylase/phosphoribosyltransferase catalytic domain"/>
    <property type="match status" value="1"/>
</dbReference>
<name>A0A081NVU1_9BACL</name>
<keyword evidence="2" id="KW-0808">Transferase</keyword>